<proteinExistence type="predicted"/>
<reference evidence="1 2" key="1">
    <citation type="journal article" date="2021" name="Elife">
        <title>Chloroplast acquisition without the gene transfer in kleptoplastic sea slugs, Plakobranchus ocellatus.</title>
        <authorList>
            <person name="Maeda T."/>
            <person name="Takahashi S."/>
            <person name="Yoshida T."/>
            <person name="Shimamura S."/>
            <person name="Takaki Y."/>
            <person name="Nagai Y."/>
            <person name="Toyoda A."/>
            <person name="Suzuki Y."/>
            <person name="Arimoto A."/>
            <person name="Ishii H."/>
            <person name="Satoh N."/>
            <person name="Nishiyama T."/>
            <person name="Hasebe M."/>
            <person name="Maruyama T."/>
            <person name="Minagawa J."/>
            <person name="Obokata J."/>
            <person name="Shigenobu S."/>
        </authorList>
    </citation>
    <scope>NUCLEOTIDE SEQUENCE [LARGE SCALE GENOMIC DNA]</scope>
</reference>
<evidence type="ECO:0008006" key="3">
    <source>
        <dbReference type="Google" id="ProtNLM"/>
    </source>
</evidence>
<gene>
    <name evidence="1" type="ORF">PoB_004304600</name>
</gene>
<sequence length="90" mass="10311">MWRILLRQIDAQPVAATKIVKSITVLHNFIVENEPHRLVTTAQDVQQDQRTCKLSKSSKKMATRHKICTANKRTIYAVLPIRCWLSAVAK</sequence>
<accession>A0AAV4AZG1</accession>
<keyword evidence="2" id="KW-1185">Reference proteome</keyword>
<dbReference type="EMBL" id="BLXT01004673">
    <property type="protein sequence ID" value="GFO16541.1"/>
    <property type="molecule type" value="Genomic_DNA"/>
</dbReference>
<evidence type="ECO:0000313" key="1">
    <source>
        <dbReference type="EMBL" id="GFO16541.1"/>
    </source>
</evidence>
<name>A0AAV4AZG1_9GAST</name>
<organism evidence="1 2">
    <name type="scientific">Plakobranchus ocellatus</name>
    <dbReference type="NCBI Taxonomy" id="259542"/>
    <lineage>
        <taxon>Eukaryota</taxon>
        <taxon>Metazoa</taxon>
        <taxon>Spiralia</taxon>
        <taxon>Lophotrochozoa</taxon>
        <taxon>Mollusca</taxon>
        <taxon>Gastropoda</taxon>
        <taxon>Heterobranchia</taxon>
        <taxon>Euthyneura</taxon>
        <taxon>Panpulmonata</taxon>
        <taxon>Sacoglossa</taxon>
        <taxon>Placobranchoidea</taxon>
        <taxon>Plakobranchidae</taxon>
        <taxon>Plakobranchus</taxon>
    </lineage>
</organism>
<dbReference type="Proteomes" id="UP000735302">
    <property type="component" value="Unassembled WGS sequence"/>
</dbReference>
<evidence type="ECO:0000313" key="2">
    <source>
        <dbReference type="Proteomes" id="UP000735302"/>
    </source>
</evidence>
<dbReference type="AlphaFoldDB" id="A0AAV4AZG1"/>
<protein>
    <recommendedName>
        <fullName evidence="3">ENTH domain-containing protein</fullName>
    </recommendedName>
</protein>
<comment type="caution">
    <text evidence="1">The sequence shown here is derived from an EMBL/GenBank/DDBJ whole genome shotgun (WGS) entry which is preliminary data.</text>
</comment>